<proteinExistence type="predicted"/>
<feature type="chain" id="PRO_5010237142" evidence="1">
    <location>
        <begin position="23"/>
        <end position="146"/>
    </location>
</feature>
<keyword evidence="1" id="KW-0732">Signal</keyword>
<name>A0A1S2VAY9_9BACT</name>
<keyword evidence="3" id="KW-1185">Reference proteome</keyword>
<organism evidence="2 3">
    <name type="scientific">Arsenicibacter rosenii</name>
    <dbReference type="NCBI Taxonomy" id="1750698"/>
    <lineage>
        <taxon>Bacteria</taxon>
        <taxon>Pseudomonadati</taxon>
        <taxon>Bacteroidota</taxon>
        <taxon>Cytophagia</taxon>
        <taxon>Cytophagales</taxon>
        <taxon>Spirosomataceae</taxon>
        <taxon>Arsenicibacter</taxon>
    </lineage>
</organism>
<evidence type="ECO:0000313" key="2">
    <source>
        <dbReference type="EMBL" id="OIN55829.1"/>
    </source>
</evidence>
<evidence type="ECO:0000256" key="1">
    <source>
        <dbReference type="SAM" id="SignalP"/>
    </source>
</evidence>
<evidence type="ECO:0000313" key="3">
    <source>
        <dbReference type="Proteomes" id="UP000181790"/>
    </source>
</evidence>
<gene>
    <name evidence="2" type="ORF">BLX24_28095</name>
</gene>
<reference evidence="2 3" key="1">
    <citation type="submission" date="2016-10" db="EMBL/GenBank/DDBJ databases">
        <title>Arsenicibacter rosenii gen. nov., sp. nov., an efficient arsenic-methylating bacterium isolated from an arsenic-contaminated paddy soil.</title>
        <authorList>
            <person name="Huang K."/>
        </authorList>
    </citation>
    <scope>NUCLEOTIDE SEQUENCE [LARGE SCALE GENOMIC DNA]</scope>
    <source>
        <strain evidence="2 3">SM-1</strain>
    </source>
</reference>
<accession>A0A1S2VAY9</accession>
<protein>
    <submittedName>
        <fullName evidence="2">Uncharacterized protein</fullName>
    </submittedName>
</protein>
<dbReference type="Proteomes" id="UP000181790">
    <property type="component" value="Unassembled WGS sequence"/>
</dbReference>
<dbReference type="AlphaFoldDB" id="A0A1S2VAY9"/>
<feature type="signal peptide" evidence="1">
    <location>
        <begin position="1"/>
        <end position="22"/>
    </location>
</feature>
<sequence>MKMVKLPLLWLLSICLVFTARAKDKVRQGPQEYVSIKTSLLPGYLYFVKGKVAVVKDSVHFFPSEQCYEWAILNKLYPCHNEIVKPLEFSIPEIDVVRRRNTLLLFPNKFLIKLKNGKKYKFFSYRRGVILRAIKNNPLYAHQQVE</sequence>
<comment type="caution">
    <text evidence="2">The sequence shown here is derived from an EMBL/GenBank/DDBJ whole genome shotgun (WGS) entry which is preliminary data.</text>
</comment>
<dbReference type="EMBL" id="MORL01000034">
    <property type="protein sequence ID" value="OIN55829.1"/>
    <property type="molecule type" value="Genomic_DNA"/>
</dbReference>